<evidence type="ECO:0000313" key="1">
    <source>
        <dbReference type="EMBL" id="CAD7247587.1"/>
    </source>
</evidence>
<keyword evidence="2" id="KW-1185">Reference proteome</keyword>
<evidence type="ECO:0000313" key="2">
    <source>
        <dbReference type="Proteomes" id="UP000677054"/>
    </source>
</evidence>
<dbReference type="AlphaFoldDB" id="A0A7R8XBN7"/>
<dbReference type="EMBL" id="CAJPEV010001505">
    <property type="protein sequence ID" value="CAG0893009.1"/>
    <property type="molecule type" value="Genomic_DNA"/>
</dbReference>
<accession>A0A7R8XBN7</accession>
<proteinExistence type="predicted"/>
<dbReference type="EMBL" id="LR901022">
    <property type="protein sequence ID" value="CAD7247587.1"/>
    <property type="molecule type" value="Genomic_DNA"/>
</dbReference>
<name>A0A7R8XBN7_9CRUS</name>
<protein>
    <submittedName>
        <fullName evidence="1">Uncharacterized protein</fullName>
    </submittedName>
</protein>
<organism evidence="1">
    <name type="scientific">Darwinula stevensoni</name>
    <dbReference type="NCBI Taxonomy" id="69355"/>
    <lineage>
        <taxon>Eukaryota</taxon>
        <taxon>Metazoa</taxon>
        <taxon>Ecdysozoa</taxon>
        <taxon>Arthropoda</taxon>
        <taxon>Crustacea</taxon>
        <taxon>Oligostraca</taxon>
        <taxon>Ostracoda</taxon>
        <taxon>Podocopa</taxon>
        <taxon>Podocopida</taxon>
        <taxon>Darwinulocopina</taxon>
        <taxon>Darwinuloidea</taxon>
        <taxon>Darwinulidae</taxon>
        <taxon>Darwinula</taxon>
    </lineage>
</organism>
<reference evidence="1" key="1">
    <citation type="submission" date="2020-11" db="EMBL/GenBank/DDBJ databases">
        <authorList>
            <person name="Tran Van P."/>
        </authorList>
    </citation>
    <scope>NUCLEOTIDE SEQUENCE</scope>
</reference>
<dbReference type="Proteomes" id="UP000677054">
    <property type="component" value="Unassembled WGS sequence"/>
</dbReference>
<dbReference type="PANTHER" id="PTHR11412">
    <property type="entry name" value="MACROGLOBULIN / COMPLEMENT"/>
    <property type="match status" value="1"/>
</dbReference>
<dbReference type="Gene3D" id="2.60.40.1930">
    <property type="match status" value="1"/>
</dbReference>
<dbReference type="OrthoDB" id="6378790at2759"/>
<dbReference type="InterPro" id="IPR050473">
    <property type="entry name" value="A2M/Complement_sys"/>
</dbReference>
<gene>
    <name evidence="1" type="ORF">DSTB1V02_LOCUS7417</name>
</gene>
<dbReference type="PANTHER" id="PTHR11412:SF171">
    <property type="entry name" value="PREGNANCY ZONE PROTEIN-LIKE PROTEIN"/>
    <property type="match status" value="1"/>
</dbReference>
<sequence>MRKGYLLTAPKIFHSNSTEQICLSLLNLEGGGMAKLTLTGRWDEATLATLDHPFADGSEECFPFPVPPVPEQLGRLHLQLTLDAVPDYEKNDSERVTISKYPNLLFVQTDKSIYLPGQVVRFRILVLDAALKPLEKQV</sequence>